<feature type="region of interest" description="Disordered" evidence="1">
    <location>
        <begin position="53"/>
        <end position="79"/>
    </location>
</feature>
<feature type="transmembrane region" description="Helical" evidence="2">
    <location>
        <begin position="96"/>
        <end position="115"/>
    </location>
</feature>
<feature type="compositionally biased region" description="Acidic residues" evidence="1">
    <location>
        <begin position="26"/>
        <end position="37"/>
    </location>
</feature>
<keyword evidence="2" id="KW-0472">Membrane</keyword>
<proteinExistence type="predicted"/>
<evidence type="ECO:0000313" key="3">
    <source>
        <dbReference type="EMBL" id="MCS5715659.1"/>
    </source>
</evidence>
<gene>
    <name evidence="3" type="ORF">NVV95_14000</name>
</gene>
<protein>
    <submittedName>
        <fullName evidence="3">Uncharacterized protein</fullName>
    </submittedName>
</protein>
<feature type="compositionally biased region" description="Basic and acidic residues" evidence="1">
    <location>
        <begin position="1"/>
        <end position="25"/>
    </location>
</feature>
<accession>A0ABT2GHG3</accession>
<evidence type="ECO:0000256" key="2">
    <source>
        <dbReference type="SAM" id="Phobius"/>
    </source>
</evidence>
<name>A0ABT2GHG3_9MICO</name>
<evidence type="ECO:0000313" key="4">
    <source>
        <dbReference type="Proteomes" id="UP001165580"/>
    </source>
</evidence>
<dbReference type="EMBL" id="JANTEZ010000005">
    <property type="protein sequence ID" value="MCS5715659.1"/>
    <property type="molecule type" value="Genomic_DNA"/>
</dbReference>
<keyword evidence="2" id="KW-0812">Transmembrane</keyword>
<organism evidence="3 4">
    <name type="scientific">Herbiconiux gentiana</name>
    <dbReference type="NCBI Taxonomy" id="2970912"/>
    <lineage>
        <taxon>Bacteria</taxon>
        <taxon>Bacillati</taxon>
        <taxon>Actinomycetota</taxon>
        <taxon>Actinomycetes</taxon>
        <taxon>Micrococcales</taxon>
        <taxon>Microbacteriaceae</taxon>
        <taxon>Herbiconiux</taxon>
    </lineage>
</organism>
<evidence type="ECO:0000256" key="1">
    <source>
        <dbReference type="SAM" id="MobiDB-lite"/>
    </source>
</evidence>
<comment type="caution">
    <text evidence="3">The sequence shown here is derived from an EMBL/GenBank/DDBJ whole genome shotgun (WGS) entry which is preliminary data.</text>
</comment>
<dbReference type="Proteomes" id="UP001165580">
    <property type="component" value="Unassembled WGS sequence"/>
</dbReference>
<dbReference type="RefSeq" id="WP_259487167.1">
    <property type="nucleotide sequence ID" value="NZ_JANTEZ010000005.1"/>
</dbReference>
<reference evidence="3" key="1">
    <citation type="submission" date="2022-08" db="EMBL/GenBank/DDBJ databases">
        <authorList>
            <person name="Deng Y."/>
            <person name="Han X.-F."/>
            <person name="Zhang Y.-Q."/>
        </authorList>
    </citation>
    <scope>NUCLEOTIDE SEQUENCE</scope>
    <source>
        <strain evidence="3">CPCC 205716</strain>
    </source>
</reference>
<keyword evidence="2" id="KW-1133">Transmembrane helix</keyword>
<keyword evidence="4" id="KW-1185">Reference proteome</keyword>
<sequence length="117" mass="13130">MERSEFDHGTAERMARRAAEHRAPETDEAPETDDPAFEDLLWEFDVTRQRADVDDERAAAKTRRPAPRTPAGPKPFARPELLSPWERLRANLAARILSWTLLVGGTATLVALAVAQR</sequence>
<feature type="region of interest" description="Disordered" evidence="1">
    <location>
        <begin position="1"/>
        <end position="37"/>
    </location>
</feature>